<keyword evidence="2" id="KW-1185">Reference proteome</keyword>
<dbReference type="EMBL" id="JACSDY010000003">
    <property type="protein sequence ID" value="KAF7432225.1"/>
    <property type="molecule type" value="Genomic_DNA"/>
</dbReference>
<reference evidence="1" key="1">
    <citation type="journal article" date="2020" name="G3 (Bethesda)">
        <title>High-Quality Assemblies for Three Invasive Social Wasps from the &lt;i&gt;Vespula&lt;/i&gt; Genus.</title>
        <authorList>
            <person name="Harrop T.W.R."/>
            <person name="Guhlin J."/>
            <person name="McLaughlin G.M."/>
            <person name="Permina E."/>
            <person name="Stockwell P."/>
            <person name="Gilligan J."/>
            <person name="Le Lec M.F."/>
            <person name="Gruber M.A.M."/>
            <person name="Quinn O."/>
            <person name="Lovegrove M."/>
            <person name="Duncan E.J."/>
            <person name="Remnant E.J."/>
            <person name="Van Eeckhoven J."/>
            <person name="Graham B."/>
            <person name="Knapp R.A."/>
            <person name="Langford K.W."/>
            <person name="Kronenberg Z."/>
            <person name="Press M.O."/>
            <person name="Eacker S.M."/>
            <person name="Wilson-Rankin E.E."/>
            <person name="Purcell J."/>
            <person name="Lester P.J."/>
            <person name="Dearden P.K."/>
        </authorList>
    </citation>
    <scope>NUCLEOTIDE SEQUENCE</scope>
    <source>
        <strain evidence="1">Volc-1</strain>
    </source>
</reference>
<name>A0A834P8E5_VESPE</name>
<organism evidence="1 2">
    <name type="scientific">Vespula pensylvanica</name>
    <name type="common">Western yellow jacket</name>
    <name type="synonym">Wasp</name>
    <dbReference type="NCBI Taxonomy" id="30213"/>
    <lineage>
        <taxon>Eukaryota</taxon>
        <taxon>Metazoa</taxon>
        <taxon>Ecdysozoa</taxon>
        <taxon>Arthropoda</taxon>
        <taxon>Hexapoda</taxon>
        <taxon>Insecta</taxon>
        <taxon>Pterygota</taxon>
        <taxon>Neoptera</taxon>
        <taxon>Endopterygota</taxon>
        <taxon>Hymenoptera</taxon>
        <taxon>Apocrita</taxon>
        <taxon>Aculeata</taxon>
        <taxon>Vespoidea</taxon>
        <taxon>Vespidae</taxon>
        <taxon>Vespinae</taxon>
        <taxon>Vespula</taxon>
    </lineage>
</organism>
<gene>
    <name evidence="1" type="ORF">H0235_005149</name>
</gene>
<evidence type="ECO:0000313" key="2">
    <source>
        <dbReference type="Proteomes" id="UP000600918"/>
    </source>
</evidence>
<protein>
    <submittedName>
        <fullName evidence="1">Uncharacterized protein</fullName>
    </submittedName>
</protein>
<evidence type="ECO:0000313" key="1">
    <source>
        <dbReference type="EMBL" id="KAF7432225.1"/>
    </source>
</evidence>
<comment type="caution">
    <text evidence="1">The sequence shown here is derived from an EMBL/GenBank/DDBJ whole genome shotgun (WGS) entry which is preliminary data.</text>
</comment>
<accession>A0A834P8E5</accession>
<sequence length="174" mass="20307">MERSNIILELVAKCTVYLHLRTRSSSIVPKLTSVQRLFEIVTFVLYESFIGRREVFFSPKAADRYSAHFTRLEFEFEPVQGKCFSETWCKRWWHFSQRNISITARSFEPNLTTILMKNTQASTATKDTRENTSTTSVTEPSGIIKNQLSGILERLHIVRIKISIRLWYVPEGRL</sequence>
<dbReference type="Proteomes" id="UP000600918">
    <property type="component" value="Unassembled WGS sequence"/>
</dbReference>
<proteinExistence type="predicted"/>
<dbReference type="AlphaFoldDB" id="A0A834P8E5"/>